<accession>A0A8H9NF58</accession>
<name>A0A8H9NF58_VIBPH</name>
<dbReference type="AlphaFoldDB" id="A0A8H9NF58"/>
<sequence>MTVDYSQMTQEQERSYLLHVLANEGFNIVTDCGECHSILREHFNNDVLSKFEAKYPQKAFGESGEGEADYSALNETLFSELLNEVTDEYSNDQLLSIDNIYSILRERFNNEILEIFEMGE</sequence>
<protein>
    <submittedName>
        <fullName evidence="1">Uncharacterized protein</fullName>
    </submittedName>
</protein>
<dbReference type="EMBL" id="CP097357">
    <property type="protein sequence ID" value="UYV29993.1"/>
    <property type="molecule type" value="Genomic_DNA"/>
</dbReference>
<evidence type="ECO:0000313" key="1">
    <source>
        <dbReference type="EMBL" id="UYV29993.1"/>
    </source>
</evidence>
<keyword evidence="1" id="KW-0614">Plasmid</keyword>
<gene>
    <name evidence="1" type="ORF">M5598_28825</name>
</gene>
<proteinExistence type="predicted"/>
<reference evidence="1" key="1">
    <citation type="submission" date="2022-05" db="EMBL/GenBank/DDBJ databases">
        <title>Megaplasmid of Vibrio parahaemolyticus.</title>
        <authorList>
            <person name="Strauch E."/>
            <person name="Borowiak M."/>
        </authorList>
    </citation>
    <scope>NUCLEOTIDE SEQUENCE</scope>
    <source>
        <strain evidence="1">16-VB00198</strain>
        <plasmid evidence="1">pVP-16-VB00198-1</plasmid>
    </source>
</reference>
<organism evidence="1 2">
    <name type="scientific">Vibrio parahaemolyticus</name>
    <dbReference type="NCBI Taxonomy" id="670"/>
    <lineage>
        <taxon>Bacteria</taxon>
        <taxon>Pseudomonadati</taxon>
        <taxon>Pseudomonadota</taxon>
        <taxon>Gammaproteobacteria</taxon>
        <taxon>Vibrionales</taxon>
        <taxon>Vibrionaceae</taxon>
        <taxon>Vibrio</taxon>
    </lineage>
</organism>
<evidence type="ECO:0000313" key="2">
    <source>
        <dbReference type="Proteomes" id="UP001163036"/>
    </source>
</evidence>
<dbReference type="RefSeq" id="WP_053312708.1">
    <property type="nucleotide sequence ID" value="NZ_CP062152.1"/>
</dbReference>
<dbReference type="Proteomes" id="UP001163036">
    <property type="component" value="Plasmid pVP-16-VB00198-1"/>
</dbReference>
<geneLocation type="plasmid" evidence="1 2">
    <name>pVP-16-VB00198-1</name>
</geneLocation>